<feature type="region of interest" description="Disordered" evidence="1">
    <location>
        <begin position="108"/>
        <end position="159"/>
    </location>
</feature>
<reference evidence="2 3" key="1">
    <citation type="submission" date="2023-10" db="EMBL/GenBank/DDBJ databases">
        <title>Draft Genome Sequence of Candida saopaulonensis from a very Premature Infant with Sepsis.</title>
        <authorList>
            <person name="Ning Y."/>
            <person name="Dai R."/>
            <person name="Xiao M."/>
            <person name="Xu Y."/>
            <person name="Yan Q."/>
            <person name="Zhang L."/>
        </authorList>
    </citation>
    <scope>NUCLEOTIDE SEQUENCE [LARGE SCALE GENOMIC DNA]</scope>
    <source>
        <strain evidence="2 3">19XY460</strain>
    </source>
</reference>
<dbReference type="AlphaFoldDB" id="A0AAX4H562"/>
<feature type="region of interest" description="Disordered" evidence="1">
    <location>
        <begin position="1"/>
        <end position="22"/>
    </location>
</feature>
<dbReference type="Pfam" id="PF08642">
    <property type="entry name" value="Rxt3"/>
    <property type="match status" value="1"/>
</dbReference>
<gene>
    <name evidence="2" type="ORF">PUMCH_000890</name>
</gene>
<evidence type="ECO:0000256" key="1">
    <source>
        <dbReference type="SAM" id="MobiDB-lite"/>
    </source>
</evidence>
<name>A0AAX4H562_9ASCO</name>
<accession>A0AAX4H562</accession>
<dbReference type="EMBL" id="CP138894">
    <property type="protein sequence ID" value="WPK23648.1"/>
    <property type="molecule type" value="Genomic_DNA"/>
</dbReference>
<evidence type="ECO:0000313" key="3">
    <source>
        <dbReference type="Proteomes" id="UP001338582"/>
    </source>
</evidence>
<dbReference type="InterPro" id="IPR013951">
    <property type="entry name" value="Rxt3"/>
</dbReference>
<dbReference type="RefSeq" id="XP_062876034.1">
    <property type="nucleotide sequence ID" value="XM_063019964.1"/>
</dbReference>
<evidence type="ECO:0008006" key="4">
    <source>
        <dbReference type="Google" id="ProtNLM"/>
    </source>
</evidence>
<keyword evidence="3" id="KW-1185">Reference proteome</keyword>
<organism evidence="2 3">
    <name type="scientific">Australozyma saopauloensis</name>
    <dbReference type="NCBI Taxonomy" id="291208"/>
    <lineage>
        <taxon>Eukaryota</taxon>
        <taxon>Fungi</taxon>
        <taxon>Dikarya</taxon>
        <taxon>Ascomycota</taxon>
        <taxon>Saccharomycotina</taxon>
        <taxon>Pichiomycetes</taxon>
        <taxon>Metschnikowiaceae</taxon>
        <taxon>Australozyma</taxon>
    </lineage>
</organism>
<dbReference type="Proteomes" id="UP001338582">
    <property type="component" value="Chromosome 1"/>
</dbReference>
<dbReference type="KEGG" id="asau:88171958"/>
<dbReference type="GeneID" id="88171958"/>
<proteinExistence type="predicted"/>
<protein>
    <recommendedName>
        <fullName evidence="4">Restriction of telomere capping protein 4</fullName>
    </recommendedName>
</protein>
<sequence length="434" mass="49019">MSTKPLPLDQSASPNPETASSFRLPPISFLARDHASAPHFASLILPLRHLQAGPDQEPGTLPVERNILLEPASLAGLPPKEDIRSLPKPKALGLFPLQSAGEPLSHNLVTSLSSPNVKTENGNVEETRSEKETSVKEKRASPHHEAPLAKKPKGPPILDKRPLEKLLKSLYPVRRHLGTVVYNPTTTWETLQFEHLHGLQEHDKQQLREIRERYLERKAEQFSMEKKEYIPSIPPLSDACINSFLEVKIPYRFIKAFIEDFTAGTVQRKRELWGGAGGIYTDDSDILSVLCHLGLFDDDLDLTACNSEWEPSNVIKPLKILKDADDVELLDLSVTLIIYPGLNAYHGYYKNGINSRSWAHKLQHDGLSYGVFQVKWETCIMSMDERSIYKKSALEIEADRLYEASNTSKGGWRFDHKLYQRLQKEAQKAVEPPK</sequence>
<evidence type="ECO:0000313" key="2">
    <source>
        <dbReference type="EMBL" id="WPK23648.1"/>
    </source>
</evidence>
<feature type="compositionally biased region" description="Polar residues" evidence="1">
    <location>
        <begin position="10"/>
        <end position="21"/>
    </location>
</feature>
<feature type="compositionally biased region" description="Polar residues" evidence="1">
    <location>
        <begin position="108"/>
        <end position="124"/>
    </location>
</feature>
<feature type="compositionally biased region" description="Basic and acidic residues" evidence="1">
    <location>
        <begin position="125"/>
        <end position="148"/>
    </location>
</feature>